<dbReference type="GO" id="GO:0050308">
    <property type="term" value="F:sugar-phosphatase activity"/>
    <property type="evidence" value="ECO:0007669"/>
    <property type="project" value="TreeGrafter"/>
</dbReference>
<dbReference type="PANTHER" id="PTHR43481">
    <property type="entry name" value="FRUCTOSE-1-PHOSPHATE PHOSPHATASE"/>
    <property type="match status" value="1"/>
</dbReference>
<evidence type="ECO:0000313" key="2">
    <source>
        <dbReference type="Proteomes" id="UP000294927"/>
    </source>
</evidence>
<evidence type="ECO:0000313" key="1">
    <source>
        <dbReference type="EMBL" id="TDV54236.1"/>
    </source>
</evidence>
<dbReference type="RefSeq" id="WP_133903198.1">
    <property type="nucleotide sequence ID" value="NZ_SOCP01000004.1"/>
</dbReference>
<sequence length="215" mass="22366">MTAEFQAVLFDMDGTLIDSTTAVRRAWRRWADEEGIEVARLAGTSGRPARRIVTDLVPPERVEQSLARYTHIATHDLDGVAVLPGTPAALDATAEHHAIVTSSSRDVTTARMAAARLPLPEVVVTAEDVADGKPHPAAYLLAAARLGVDPRRCLVVEDTDVGVTAGVAAGCPVLGVGPRVTADAGVLALVPDLSTARFAATADGVAVSFADRMAA</sequence>
<dbReference type="PANTHER" id="PTHR43481:SF4">
    <property type="entry name" value="GLYCEROL-1-PHOSPHATE PHOSPHOHYDROLASE 1-RELATED"/>
    <property type="match status" value="1"/>
</dbReference>
<dbReference type="InterPro" id="IPR023198">
    <property type="entry name" value="PGP-like_dom2"/>
</dbReference>
<reference evidence="1 2" key="1">
    <citation type="submission" date="2019-03" db="EMBL/GenBank/DDBJ databases">
        <title>Genomic Encyclopedia of Archaeal and Bacterial Type Strains, Phase II (KMG-II): from individual species to whole genera.</title>
        <authorList>
            <person name="Goeker M."/>
        </authorList>
    </citation>
    <scope>NUCLEOTIDE SEQUENCE [LARGE SCALE GENOMIC DNA]</scope>
    <source>
        <strain evidence="1 2">DSM 45499</strain>
    </source>
</reference>
<dbReference type="OrthoDB" id="9800058at2"/>
<dbReference type="InterPro" id="IPR023214">
    <property type="entry name" value="HAD_sf"/>
</dbReference>
<proteinExistence type="predicted"/>
<comment type="caution">
    <text evidence="1">The sequence shown here is derived from an EMBL/GenBank/DDBJ whole genome shotgun (WGS) entry which is preliminary data.</text>
</comment>
<dbReference type="InterPro" id="IPR006439">
    <property type="entry name" value="HAD-SF_hydro_IA"/>
</dbReference>
<dbReference type="NCBIfam" id="TIGR01549">
    <property type="entry name" value="HAD-SF-IA-v1"/>
    <property type="match status" value="1"/>
</dbReference>
<dbReference type="Gene3D" id="3.40.50.1000">
    <property type="entry name" value="HAD superfamily/HAD-like"/>
    <property type="match status" value="1"/>
</dbReference>
<accession>A0A4R7VW17</accession>
<dbReference type="Proteomes" id="UP000294927">
    <property type="component" value="Unassembled WGS sequence"/>
</dbReference>
<dbReference type="AlphaFoldDB" id="A0A4R7VW17"/>
<dbReference type="Gene3D" id="1.10.150.240">
    <property type="entry name" value="Putative phosphatase, domain 2"/>
    <property type="match status" value="1"/>
</dbReference>
<dbReference type="SFLD" id="SFLDS00003">
    <property type="entry name" value="Haloacid_Dehalogenase"/>
    <property type="match status" value="1"/>
</dbReference>
<dbReference type="NCBIfam" id="TIGR01509">
    <property type="entry name" value="HAD-SF-IA-v3"/>
    <property type="match status" value="1"/>
</dbReference>
<name>A0A4R7VW17_9PSEU</name>
<dbReference type="SFLD" id="SFLDG01129">
    <property type="entry name" value="C1.5:_HAD__Beta-PGM__Phosphata"/>
    <property type="match status" value="1"/>
</dbReference>
<organism evidence="1 2">
    <name type="scientific">Actinophytocola oryzae</name>
    <dbReference type="NCBI Taxonomy" id="502181"/>
    <lineage>
        <taxon>Bacteria</taxon>
        <taxon>Bacillati</taxon>
        <taxon>Actinomycetota</taxon>
        <taxon>Actinomycetes</taxon>
        <taxon>Pseudonocardiales</taxon>
        <taxon>Pseudonocardiaceae</taxon>
    </lineage>
</organism>
<dbReference type="Pfam" id="PF00702">
    <property type="entry name" value="Hydrolase"/>
    <property type="match status" value="1"/>
</dbReference>
<dbReference type="PRINTS" id="PR00413">
    <property type="entry name" value="HADHALOGNASE"/>
</dbReference>
<keyword evidence="2" id="KW-1185">Reference proteome</keyword>
<dbReference type="InterPro" id="IPR051806">
    <property type="entry name" value="HAD-like_SPP"/>
</dbReference>
<gene>
    <name evidence="1" type="ORF">CLV71_104707</name>
</gene>
<dbReference type="EMBL" id="SOCP01000004">
    <property type="protein sequence ID" value="TDV54236.1"/>
    <property type="molecule type" value="Genomic_DNA"/>
</dbReference>
<dbReference type="SUPFAM" id="SSF56784">
    <property type="entry name" value="HAD-like"/>
    <property type="match status" value="1"/>
</dbReference>
<protein>
    <submittedName>
        <fullName evidence="1">Sugar-phosphatase</fullName>
    </submittedName>
</protein>
<dbReference type="InterPro" id="IPR036412">
    <property type="entry name" value="HAD-like_sf"/>
</dbReference>